<reference evidence="1" key="2">
    <citation type="submission" date="2015-07" db="EMBL/GenBank/DDBJ databases">
        <title>Plasmids, circular viruses and viroids from rat gut.</title>
        <authorList>
            <person name="Jorgensen T.J."/>
            <person name="Hansen M.A."/>
            <person name="Xu Z."/>
            <person name="Tabak M.A."/>
            <person name="Sorensen S.J."/>
            <person name="Hansen L.H."/>
        </authorList>
    </citation>
    <scope>NUCLEOTIDE SEQUENCE</scope>
    <source>
        <strain evidence="1">RGFK1406</strain>
    </source>
</reference>
<dbReference type="AlphaFoldDB" id="A0A0H5QN40"/>
<reference evidence="1" key="1">
    <citation type="submission" date="2015-06" db="EMBL/GenBank/DDBJ databases">
        <authorList>
            <person name="Joergensen T."/>
        </authorList>
    </citation>
    <scope>NUCLEOTIDE SEQUENCE</scope>
    <source>
        <strain evidence="1">RGFK1406</strain>
    </source>
</reference>
<name>A0A0H5QN40_9ZZZZ</name>
<accession>A0A0H5QN40</accession>
<proteinExistence type="predicted"/>
<organism evidence="1">
    <name type="scientific">uncultured prokaryote</name>
    <dbReference type="NCBI Taxonomy" id="198431"/>
    <lineage>
        <taxon>unclassified sequences</taxon>
        <taxon>environmental samples</taxon>
    </lineage>
</organism>
<sequence length="210" mass="22953">MPDVGVGAVVAFRIDGRQDGQQTLTSFHWRIEAITDTTVDLGDLYSGVVNLLTDTDALLPLYLNACSFELEDVRVITQVIFPIRYLQVSNRVTDNEAGHAESDAFPPNVSGVFTLRGDYASRDNISTKHMPAVPLTAIALGIVNETQQSLYSAIAMYAKSQLLVEVGTNSITLVPIILKVANYLDSAVITNYQVPYTSRVMRRRTVGLGS</sequence>
<protein>
    <submittedName>
        <fullName evidence="1">Uncharacterized protein</fullName>
    </submittedName>
</protein>
<dbReference type="EMBL" id="LN853956">
    <property type="protein sequence ID" value="CRY97182.1"/>
    <property type="molecule type" value="Genomic_DNA"/>
</dbReference>
<evidence type="ECO:0000313" key="1">
    <source>
        <dbReference type="EMBL" id="CRY97182.1"/>
    </source>
</evidence>